<proteinExistence type="predicted"/>
<feature type="active site" description="Nucleophile" evidence="1">
    <location>
        <position position="7"/>
    </location>
</feature>
<organism evidence="2">
    <name type="scientific">Siphoviridae sp. ctsUY14</name>
    <dbReference type="NCBI Taxonomy" id="2825693"/>
    <lineage>
        <taxon>Viruses</taxon>
        <taxon>Duplodnaviria</taxon>
        <taxon>Heunggongvirae</taxon>
        <taxon>Uroviricota</taxon>
        <taxon>Caudoviricetes</taxon>
    </lineage>
</organism>
<protein>
    <submittedName>
        <fullName evidence="2">5' nucleotidase</fullName>
    </submittedName>
</protein>
<dbReference type="GO" id="GO:0008253">
    <property type="term" value="F:5'-nucleotidase activity"/>
    <property type="evidence" value="ECO:0007669"/>
    <property type="project" value="InterPro"/>
</dbReference>
<evidence type="ECO:0000256" key="1">
    <source>
        <dbReference type="PIRSR" id="PIRSR610708-1"/>
    </source>
</evidence>
<dbReference type="Gene3D" id="3.40.50.1000">
    <property type="entry name" value="HAD superfamily/HAD-like"/>
    <property type="match status" value="1"/>
</dbReference>
<dbReference type="Pfam" id="PF06941">
    <property type="entry name" value="NT5C"/>
    <property type="match status" value="1"/>
</dbReference>
<evidence type="ECO:0000313" key="2">
    <source>
        <dbReference type="EMBL" id="DAE02414.1"/>
    </source>
</evidence>
<feature type="active site" description="Proton donor" evidence="1">
    <location>
        <position position="9"/>
    </location>
</feature>
<dbReference type="EMBL" id="BK015346">
    <property type="protein sequence ID" value="DAE02414.1"/>
    <property type="molecule type" value="Genomic_DNA"/>
</dbReference>
<dbReference type="InterPro" id="IPR023214">
    <property type="entry name" value="HAD_sf"/>
</dbReference>
<accession>A0A8S5P5Q7</accession>
<sequence length="196" mass="22783">MTTIYVDFDNTIVESNQRIIELLNERYGLSKTEADLLDYGYQSIAPITEEEKMALFESDDFFNNLKFKSGFLKFFNKYCGQVEFIITTKGTPNNLLKKEAWIKEHIPYQVKFVGITNDSLSKKQINMSDGIQIDDCTAALDTNASLKILYKDNHNFSWQSDYSNTNIMVVNNWEEIDEIISFYSIYDYKTLSKKGE</sequence>
<dbReference type="InterPro" id="IPR010708">
    <property type="entry name" value="5'(3')-deoxyribonucleotidase"/>
</dbReference>
<dbReference type="GO" id="GO:0009264">
    <property type="term" value="P:deoxyribonucleotide catabolic process"/>
    <property type="evidence" value="ECO:0007669"/>
    <property type="project" value="InterPro"/>
</dbReference>
<name>A0A8S5P5Q7_9CAUD</name>
<reference evidence="2" key="1">
    <citation type="journal article" date="2021" name="Proc. Natl. Acad. Sci. U.S.A.">
        <title>A Catalog of Tens of Thousands of Viruses from Human Metagenomes Reveals Hidden Associations with Chronic Diseases.</title>
        <authorList>
            <person name="Tisza M.J."/>
            <person name="Buck C.B."/>
        </authorList>
    </citation>
    <scope>NUCLEOTIDE SEQUENCE</scope>
    <source>
        <strain evidence="2">CtsUY14</strain>
    </source>
</reference>